<accession>A0A249KF14</accession>
<organism evidence="2 3">
    <name type="scientific">Candidatus Planktophila sulfonica</name>
    <dbReference type="NCBI Taxonomy" id="1884904"/>
    <lineage>
        <taxon>Bacteria</taxon>
        <taxon>Bacillati</taxon>
        <taxon>Actinomycetota</taxon>
        <taxon>Actinomycetes</taxon>
        <taxon>Candidatus Nanopelagicales</taxon>
        <taxon>Candidatus Nanopelagicaceae</taxon>
        <taxon>Candidatus Planktophila</taxon>
    </lineage>
</organism>
<dbReference type="Proteomes" id="UP000217215">
    <property type="component" value="Chromosome"/>
</dbReference>
<keyword evidence="3" id="KW-1185">Reference proteome</keyword>
<name>A0A249KF14_9ACTN</name>
<reference evidence="2 3" key="1">
    <citation type="submission" date="2016-07" db="EMBL/GenBank/DDBJ databases">
        <title>High microdiversification within the ubiquitous acI lineage of Actinobacteria.</title>
        <authorList>
            <person name="Neuenschwander S.M."/>
            <person name="Salcher M."/>
            <person name="Ghai R."/>
            <person name="Pernthaler J."/>
        </authorList>
    </citation>
    <scope>NUCLEOTIDE SEQUENCE [LARGE SCALE GENOMIC DNA]</scope>
    <source>
        <strain evidence="2">MMS-IA-56</strain>
    </source>
</reference>
<dbReference type="RefSeq" id="WP_095672980.1">
    <property type="nucleotide sequence ID" value="NZ_CP016773.1"/>
</dbReference>
<proteinExistence type="predicted"/>
<evidence type="ECO:0008006" key="4">
    <source>
        <dbReference type="Google" id="ProtNLM"/>
    </source>
</evidence>
<sequence>MKRGLLIAGGTVGGLGAVLAITPPQLGSTDSVASLSGSMGTTTTVATTQAPVANSPTPVATKVVASAKPSAAATQASATPTATKSAVATPAPTKSAAAVSSGGYSGTVTGASFSARNYGTLSATVTFSNGKITNVSASQSPVSWAQRALSAVVPFVNAGSITVEQIKQYSAAQLPCSTQNSCRSQASFTAEAFWSSVKSAITKAGV</sequence>
<dbReference type="EMBL" id="CP016773">
    <property type="protein sequence ID" value="ASY15384.1"/>
    <property type="molecule type" value="Genomic_DNA"/>
</dbReference>
<evidence type="ECO:0000256" key="1">
    <source>
        <dbReference type="SAM" id="MobiDB-lite"/>
    </source>
</evidence>
<protein>
    <recommendedName>
        <fullName evidence="4">FMN-binding domain-containing protein</fullName>
    </recommendedName>
</protein>
<feature type="region of interest" description="Disordered" evidence="1">
    <location>
        <begin position="72"/>
        <end position="91"/>
    </location>
</feature>
<evidence type="ECO:0000313" key="2">
    <source>
        <dbReference type="EMBL" id="ASY15384.1"/>
    </source>
</evidence>
<gene>
    <name evidence="2" type="ORF">A1sIA56_00280</name>
</gene>
<dbReference type="KEGG" id="psuf:A1sIA56_00280"/>
<dbReference type="OrthoDB" id="9919095at2"/>
<dbReference type="AlphaFoldDB" id="A0A249KF14"/>
<evidence type="ECO:0000313" key="3">
    <source>
        <dbReference type="Proteomes" id="UP000217215"/>
    </source>
</evidence>